<gene>
    <name evidence="2" type="ORF">NLX89_13900</name>
</gene>
<dbReference type="PROSITE" id="PS51750">
    <property type="entry name" value="BRO_N"/>
    <property type="match status" value="1"/>
</dbReference>
<dbReference type="Pfam" id="PF02498">
    <property type="entry name" value="Bro-N"/>
    <property type="match status" value="1"/>
</dbReference>
<dbReference type="InterPro" id="IPR003497">
    <property type="entry name" value="BRO_N_domain"/>
</dbReference>
<protein>
    <submittedName>
        <fullName evidence="2">BRO family protein</fullName>
    </submittedName>
</protein>
<organism evidence="2 3">
    <name type="scientific">Providencia huaxiensis</name>
    <dbReference type="NCBI Taxonomy" id="2027290"/>
    <lineage>
        <taxon>Bacteria</taxon>
        <taxon>Pseudomonadati</taxon>
        <taxon>Pseudomonadota</taxon>
        <taxon>Gammaproteobacteria</taxon>
        <taxon>Enterobacterales</taxon>
        <taxon>Morganellaceae</taxon>
        <taxon>Providencia</taxon>
    </lineage>
</organism>
<dbReference type="PANTHER" id="PTHR36180">
    <property type="entry name" value="DNA-BINDING PROTEIN-RELATED-RELATED"/>
    <property type="match status" value="1"/>
</dbReference>
<reference evidence="2 3" key="1">
    <citation type="submission" date="2022-06" db="EMBL/GenBank/DDBJ databases">
        <title>Chromosome and plasmid sequencings of Enterobacteriales species co-exiting double carbapenemases.</title>
        <authorList>
            <person name="Fu Y."/>
        </authorList>
    </citation>
    <scope>NUCLEOTIDE SEQUENCE [LARGE SCALE GENOMIC DNA]</scope>
    <source>
        <strain evidence="2 3">21030615019</strain>
    </source>
</reference>
<dbReference type="SMART" id="SM01040">
    <property type="entry name" value="Bro-N"/>
    <property type="match status" value="1"/>
</dbReference>
<evidence type="ECO:0000259" key="1">
    <source>
        <dbReference type="PROSITE" id="PS51750"/>
    </source>
</evidence>
<feature type="domain" description="Bro-N" evidence="1">
    <location>
        <begin position="2"/>
        <end position="116"/>
    </location>
</feature>
<evidence type="ECO:0000313" key="3">
    <source>
        <dbReference type="Proteomes" id="UP001252207"/>
    </source>
</evidence>
<keyword evidence="3" id="KW-1185">Reference proteome</keyword>
<name>A0ABU2IZD3_9GAMM</name>
<proteinExistence type="predicted"/>
<dbReference type="PANTHER" id="PTHR36180:SF2">
    <property type="entry name" value="BRO FAMILY PROTEIN"/>
    <property type="match status" value="1"/>
</dbReference>
<evidence type="ECO:0000313" key="2">
    <source>
        <dbReference type="EMBL" id="MDT0134431.1"/>
    </source>
</evidence>
<comment type="caution">
    <text evidence="2">The sequence shown here is derived from an EMBL/GenBank/DDBJ whole genome shotgun (WGS) entry which is preliminary data.</text>
</comment>
<accession>A0ABU2IZD3</accession>
<dbReference type="EMBL" id="JANAVW010000001">
    <property type="protein sequence ID" value="MDT0134431.1"/>
    <property type="molecule type" value="Genomic_DNA"/>
</dbReference>
<dbReference type="Proteomes" id="UP001252207">
    <property type="component" value="Unassembled WGS sequence"/>
</dbReference>
<sequence>MKNEIVSFAPFLFGNTQIRTITYKNEPWFVAADVCKALNISNVTDALYKLDDDEKETIGLTESQAGHGAQSLNIISESGMYTLVLRCRDAIKKGSIPHKFRKWVTNEVLPSVRKTGTYSSESFDINYPLTWYPDNFPFVDMCFYKNGQLKVTQSMLTETKSPSKEILSKLESAGYDVTAAKAEIESLRHTMIEMSWALGQIASFAKMKDVVNKTFTA</sequence>